<sequence>MPLTILGIRHHGVGSTQNVIEMLEQIQPDMVLVEGAPELDSIISWIGNEQLRPPVAVLGYNVDEPQQATFYPFAEFSPEWQAILYANKRQIPVRMLDLPLAIGFQQKKNEQEKENDIAEETDIEDNNIEDSKPLEPLHIHQDPISYFAEIAGYDNSELWWEHHFEHNYIANSAKEHFDAVMLMMTELRRANIPSVLDEENIAREAYMREIIRKAQNELYDNIVVVCGAWHAPALLDVDSTAKADTKLLKSLPKTKIKVATTWIPWTNGRLSMYSGYGAGITSPGWYDFLWKKGKRKDFAIEWLSLVARLFRKKQIDISTAHVIEAFRLAETLTSLRGLSRIGLLELNEATQTVMCMGDTVLLSLVKDKLIVANRLGEVPDELPKVPLQLDFEKLAKSNRLALTAEKKDYELDLRKELDLNRSKMIHRLDILEINWGQKVYARSKGTFKEAWTLSWKPEMYLALIDKAVWGNTLEDTCTKYLIDTSQKSQNIGKIAENIQKAIPAELFVAIEFLLKKIDEVAAISADILDLMTALKPMVEISRYGNVRKTDLGAIRQIVDALLTRICIGLPNACYGLDDDNSRKVFEHIKQVNEATKLIENEDLTQLWFDTLKKLLTKDGVHGIIQGCTCRLLLDVQEINTEETAERFAWALSQGQEPSFSAGWLEGFLKGSGMILIYDHVLWNLLYKWVAELPQEYFTELLPILRRTFSQFEPNERKQLGEKAKAGTIIQSLEFTTINENFNPQFAESVLPMLETLLGITRL</sequence>
<dbReference type="EMBL" id="JASHIE010000002">
    <property type="protein sequence ID" value="MDI9873468.1"/>
    <property type="molecule type" value="Genomic_DNA"/>
</dbReference>
<name>A0ABT6YX53_9BACT</name>
<gene>
    <name evidence="2" type="ORF">QM481_02970</name>
</gene>
<dbReference type="PANTHER" id="PTHR30634:SF14">
    <property type="match status" value="1"/>
</dbReference>
<evidence type="ECO:0000313" key="2">
    <source>
        <dbReference type="EMBL" id="MDI9873468.1"/>
    </source>
</evidence>
<dbReference type="RefSeq" id="WP_283380602.1">
    <property type="nucleotide sequence ID" value="NZ_JASHIE010000002.1"/>
</dbReference>
<feature type="region of interest" description="Disordered" evidence="1">
    <location>
        <begin position="109"/>
        <end position="134"/>
    </location>
</feature>
<organism evidence="2 3">
    <name type="scientific">Flectobacillus rivi</name>
    <dbReference type="NCBI Taxonomy" id="2984209"/>
    <lineage>
        <taxon>Bacteria</taxon>
        <taxon>Pseudomonadati</taxon>
        <taxon>Bacteroidota</taxon>
        <taxon>Cytophagia</taxon>
        <taxon>Cytophagales</taxon>
        <taxon>Flectobacillaceae</taxon>
        <taxon>Flectobacillus</taxon>
    </lineage>
</organism>
<feature type="compositionally biased region" description="Acidic residues" evidence="1">
    <location>
        <begin position="117"/>
        <end position="128"/>
    </location>
</feature>
<dbReference type="Pfam" id="PF18934">
    <property type="entry name" value="DUF5682"/>
    <property type="match status" value="1"/>
</dbReference>
<proteinExistence type="predicted"/>
<reference evidence="2 3" key="1">
    <citation type="submission" date="2023-05" db="EMBL/GenBank/DDBJ databases">
        <title>Novel species of genus Flectobacillus isolated from stream in China.</title>
        <authorList>
            <person name="Lu H."/>
        </authorList>
    </citation>
    <scope>NUCLEOTIDE SEQUENCE [LARGE SCALE GENOMIC DNA]</scope>
    <source>
        <strain evidence="2 3">LFS242W</strain>
    </source>
</reference>
<evidence type="ECO:0000256" key="1">
    <source>
        <dbReference type="SAM" id="MobiDB-lite"/>
    </source>
</evidence>
<accession>A0ABT6YX53</accession>
<protein>
    <submittedName>
        <fullName evidence="2">DUF5682 family protein</fullName>
    </submittedName>
</protein>
<comment type="caution">
    <text evidence="2">The sequence shown here is derived from an EMBL/GenBank/DDBJ whole genome shotgun (WGS) entry which is preliminary data.</text>
</comment>
<keyword evidence="3" id="KW-1185">Reference proteome</keyword>
<dbReference type="PANTHER" id="PTHR30634">
    <property type="entry name" value="OUTER MEMBRANE LOLAB LIPOPROTEIN INSERTION APPARATUS"/>
    <property type="match status" value="1"/>
</dbReference>
<dbReference type="Proteomes" id="UP001225761">
    <property type="component" value="Unassembled WGS sequence"/>
</dbReference>
<dbReference type="InterPro" id="IPR043737">
    <property type="entry name" value="DUF5682"/>
</dbReference>
<dbReference type="InterPro" id="IPR050458">
    <property type="entry name" value="LolB"/>
</dbReference>
<evidence type="ECO:0000313" key="3">
    <source>
        <dbReference type="Proteomes" id="UP001225761"/>
    </source>
</evidence>